<feature type="domain" description="C2H2-type" evidence="4">
    <location>
        <begin position="92"/>
        <end position="115"/>
    </location>
</feature>
<protein>
    <recommendedName>
        <fullName evidence="4">C2H2-type domain-containing protein</fullName>
    </recommendedName>
</protein>
<gene>
    <name evidence="5" type="ORF">GUITHDRAFT_91074</name>
</gene>
<dbReference type="InterPro" id="IPR013087">
    <property type="entry name" value="Znf_C2H2_type"/>
</dbReference>
<dbReference type="RefSeq" id="XP_005819231.1">
    <property type="nucleotide sequence ID" value="XM_005819174.1"/>
</dbReference>
<evidence type="ECO:0000256" key="2">
    <source>
        <dbReference type="SAM" id="Phobius"/>
    </source>
</evidence>
<dbReference type="GO" id="GO:0008270">
    <property type="term" value="F:zinc ion binding"/>
    <property type="evidence" value="ECO:0007669"/>
    <property type="project" value="UniProtKB-KW"/>
</dbReference>
<keyword evidence="1" id="KW-0862">Zinc</keyword>
<organism evidence="5">
    <name type="scientific">Guillardia theta (strain CCMP2712)</name>
    <name type="common">Cryptophyte</name>
    <dbReference type="NCBI Taxonomy" id="905079"/>
    <lineage>
        <taxon>Eukaryota</taxon>
        <taxon>Cryptophyceae</taxon>
        <taxon>Pyrenomonadales</taxon>
        <taxon>Geminigeraceae</taxon>
        <taxon>Guillardia</taxon>
    </lineage>
</organism>
<dbReference type="eggNOG" id="ENOG502QRQG">
    <property type="taxonomic scope" value="Eukaryota"/>
</dbReference>
<sequence length="297" mass="34704">MEHGSRNQRFLLGLLAFLSLMGFLHGAEDSDSRHANCNRGRSRLARNILREEFYPHVRKLGFQLPPGCPFSEERDMFLDNEKHKKEVRFNNWKCLYCNKVFKSESYLEHHYVNRHPETIKEDGFCLADYCDVLECDMQENVIGSEGMFKTSSYRCDAKRMQKRRHRCHSVLDKCFPPHTSDAANRLHHEFEKLYCEHLSCEASPDGLGDVARRPHTLLSQSKARSEYHMKKTKHSPWRKLAIVFGVLFAIILFIFYLGVCLYRKDMAILEDLRKLSSNSEGGVLRSSSQSRCDTWEE</sequence>
<reference evidence="6" key="3">
    <citation type="submission" date="2015-06" db="UniProtKB">
        <authorList>
            <consortium name="EnsemblProtists"/>
        </authorList>
    </citation>
    <scope>IDENTIFICATION</scope>
</reference>
<dbReference type="PANTHER" id="PTHR21385:SF0">
    <property type="entry name" value="RE51073P"/>
    <property type="match status" value="1"/>
</dbReference>
<reference evidence="5 7" key="1">
    <citation type="journal article" date="2012" name="Nature">
        <title>Algal genomes reveal evolutionary mosaicism and the fate of nucleomorphs.</title>
        <authorList>
            <consortium name="DOE Joint Genome Institute"/>
            <person name="Curtis B.A."/>
            <person name="Tanifuji G."/>
            <person name="Burki F."/>
            <person name="Gruber A."/>
            <person name="Irimia M."/>
            <person name="Maruyama S."/>
            <person name="Arias M.C."/>
            <person name="Ball S.G."/>
            <person name="Gile G.H."/>
            <person name="Hirakawa Y."/>
            <person name="Hopkins J.F."/>
            <person name="Kuo A."/>
            <person name="Rensing S.A."/>
            <person name="Schmutz J."/>
            <person name="Symeonidi A."/>
            <person name="Elias M."/>
            <person name="Eveleigh R.J."/>
            <person name="Herman E.K."/>
            <person name="Klute M.J."/>
            <person name="Nakayama T."/>
            <person name="Obornik M."/>
            <person name="Reyes-Prieto A."/>
            <person name="Armbrust E.V."/>
            <person name="Aves S.J."/>
            <person name="Beiko R.G."/>
            <person name="Coutinho P."/>
            <person name="Dacks J.B."/>
            <person name="Durnford D.G."/>
            <person name="Fast N.M."/>
            <person name="Green B.R."/>
            <person name="Grisdale C.J."/>
            <person name="Hempel F."/>
            <person name="Henrissat B."/>
            <person name="Hoppner M.P."/>
            <person name="Ishida K."/>
            <person name="Kim E."/>
            <person name="Koreny L."/>
            <person name="Kroth P.G."/>
            <person name="Liu Y."/>
            <person name="Malik S.B."/>
            <person name="Maier U.G."/>
            <person name="McRose D."/>
            <person name="Mock T."/>
            <person name="Neilson J.A."/>
            <person name="Onodera N.T."/>
            <person name="Poole A.M."/>
            <person name="Pritham E.J."/>
            <person name="Richards T.A."/>
            <person name="Rocap G."/>
            <person name="Roy S.W."/>
            <person name="Sarai C."/>
            <person name="Schaack S."/>
            <person name="Shirato S."/>
            <person name="Slamovits C.H."/>
            <person name="Spencer D.F."/>
            <person name="Suzuki S."/>
            <person name="Worden A.Z."/>
            <person name="Zauner S."/>
            <person name="Barry K."/>
            <person name="Bell C."/>
            <person name="Bharti A.K."/>
            <person name="Crow J.A."/>
            <person name="Grimwood J."/>
            <person name="Kramer R."/>
            <person name="Lindquist E."/>
            <person name="Lucas S."/>
            <person name="Salamov A."/>
            <person name="McFadden G.I."/>
            <person name="Lane C.E."/>
            <person name="Keeling P.J."/>
            <person name="Gray M.W."/>
            <person name="Grigoriev I.V."/>
            <person name="Archibald J.M."/>
        </authorList>
    </citation>
    <scope>NUCLEOTIDE SEQUENCE</scope>
    <source>
        <strain evidence="5 7">CCMP2712</strain>
    </source>
</reference>
<keyword evidence="1" id="KW-0863">Zinc-finger</keyword>
<keyword evidence="1" id="KW-0479">Metal-binding</keyword>
<dbReference type="AlphaFoldDB" id="L1I7L1"/>
<keyword evidence="2" id="KW-0472">Membrane</keyword>
<keyword evidence="2" id="KW-1133">Transmembrane helix</keyword>
<keyword evidence="3" id="KW-0732">Signal</keyword>
<dbReference type="KEGG" id="gtt:GUITHDRAFT_91074"/>
<evidence type="ECO:0000256" key="3">
    <source>
        <dbReference type="SAM" id="SignalP"/>
    </source>
</evidence>
<dbReference type="PROSITE" id="PS50157">
    <property type="entry name" value="ZINC_FINGER_C2H2_2"/>
    <property type="match status" value="1"/>
</dbReference>
<accession>L1I7L1</accession>
<evidence type="ECO:0000256" key="1">
    <source>
        <dbReference type="PROSITE-ProRule" id="PRU00042"/>
    </source>
</evidence>
<reference evidence="7" key="2">
    <citation type="submission" date="2012-11" db="EMBL/GenBank/DDBJ databases">
        <authorList>
            <person name="Kuo A."/>
            <person name="Curtis B.A."/>
            <person name="Tanifuji G."/>
            <person name="Burki F."/>
            <person name="Gruber A."/>
            <person name="Irimia M."/>
            <person name="Maruyama S."/>
            <person name="Arias M.C."/>
            <person name="Ball S.G."/>
            <person name="Gile G.H."/>
            <person name="Hirakawa Y."/>
            <person name="Hopkins J.F."/>
            <person name="Rensing S.A."/>
            <person name="Schmutz J."/>
            <person name="Symeonidi A."/>
            <person name="Elias M."/>
            <person name="Eveleigh R.J."/>
            <person name="Herman E.K."/>
            <person name="Klute M.J."/>
            <person name="Nakayama T."/>
            <person name="Obornik M."/>
            <person name="Reyes-Prieto A."/>
            <person name="Armbrust E.V."/>
            <person name="Aves S.J."/>
            <person name="Beiko R.G."/>
            <person name="Coutinho P."/>
            <person name="Dacks J.B."/>
            <person name="Durnford D.G."/>
            <person name="Fast N.M."/>
            <person name="Green B.R."/>
            <person name="Grisdale C."/>
            <person name="Hempe F."/>
            <person name="Henrissat B."/>
            <person name="Hoppner M.P."/>
            <person name="Ishida K.-I."/>
            <person name="Kim E."/>
            <person name="Koreny L."/>
            <person name="Kroth P.G."/>
            <person name="Liu Y."/>
            <person name="Malik S.-B."/>
            <person name="Maier U.G."/>
            <person name="McRose D."/>
            <person name="Mock T."/>
            <person name="Neilson J.A."/>
            <person name="Onodera N.T."/>
            <person name="Poole A.M."/>
            <person name="Pritham E.J."/>
            <person name="Richards T.A."/>
            <person name="Rocap G."/>
            <person name="Roy S.W."/>
            <person name="Sarai C."/>
            <person name="Schaack S."/>
            <person name="Shirato S."/>
            <person name="Slamovits C.H."/>
            <person name="Spencer D.F."/>
            <person name="Suzuki S."/>
            <person name="Worden A.Z."/>
            <person name="Zauner S."/>
            <person name="Barry K."/>
            <person name="Bell C."/>
            <person name="Bharti A.K."/>
            <person name="Crow J.A."/>
            <person name="Grimwood J."/>
            <person name="Kramer R."/>
            <person name="Lindquist E."/>
            <person name="Lucas S."/>
            <person name="Salamov A."/>
            <person name="McFadden G.I."/>
            <person name="Lane C.E."/>
            <person name="Keeling P.J."/>
            <person name="Gray M.W."/>
            <person name="Grigoriev I.V."/>
            <person name="Archibald J.M."/>
        </authorList>
    </citation>
    <scope>NUCLEOTIDE SEQUENCE</scope>
    <source>
        <strain evidence="7">CCMP2712</strain>
    </source>
</reference>
<evidence type="ECO:0000313" key="6">
    <source>
        <dbReference type="EnsemblProtists" id="EKX32251"/>
    </source>
</evidence>
<dbReference type="EMBL" id="JH993202">
    <property type="protein sequence ID" value="EKX32251.1"/>
    <property type="molecule type" value="Genomic_DNA"/>
</dbReference>
<dbReference type="Proteomes" id="UP000011087">
    <property type="component" value="Unassembled WGS sequence"/>
</dbReference>
<evidence type="ECO:0000313" key="5">
    <source>
        <dbReference type="EMBL" id="EKX32251.1"/>
    </source>
</evidence>
<feature type="chain" id="PRO_5008769691" description="C2H2-type domain-containing protein" evidence="3">
    <location>
        <begin position="27"/>
        <end position="297"/>
    </location>
</feature>
<dbReference type="PROSITE" id="PS00028">
    <property type="entry name" value="ZINC_FINGER_C2H2_1"/>
    <property type="match status" value="1"/>
</dbReference>
<keyword evidence="2" id="KW-0812">Transmembrane</keyword>
<dbReference type="PaxDb" id="55529-EKX32251"/>
<dbReference type="OMA" id="HVCEAIT"/>
<dbReference type="HOGENOM" id="CLU_938285_0_0_1"/>
<dbReference type="OrthoDB" id="496771at2759"/>
<keyword evidence="7" id="KW-1185">Reference proteome</keyword>
<dbReference type="GeneID" id="17288984"/>
<evidence type="ECO:0000259" key="4">
    <source>
        <dbReference type="PROSITE" id="PS50157"/>
    </source>
</evidence>
<dbReference type="PANTHER" id="PTHR21385">
    <property type="entry name" value="ZINC FINGER PROTEIN-RELATED"/>
    <property type="match status" value="1"/>
</dbReference>
<feature type="signal peptide" evidence="3">
    <location>
        <begin position="1"/>
        <end position="26"/>
    </location>
</feature>
<dbReference type="SMART" id="SM00355">
    <property type="entry name" value="ZnF_C2H2"/>
    <property type="match status" value="1"/>
</dbReference>
<evidence type="ECO:0000313" key="7">
    <source>
        <dbReference type="Proteomes" id="UP000011087"/>
    </source>
</evidence>
<proteinExistence type="predicted"/>
<dbReference type="EnsemblProtists" id="EKX32251">
    <property type="protein sequence ID" value="EKX32251"/>
    <property type="gene ID" value="GUITHDRAFT_91074"/>
</dbReference>
<feature type="transmembrane region" description="Helical" evidence="2">
    <location>
        <begin position="240"/>
        <end position="262"/>
    </location>
</feature>
<name>L1I7L1_GUITC</name>